<reference evidence="6 7" key="1">
    <citation type="submission" date="2023-03" db="EMBL/GenBank/DDBJ databases">
        <title>High-quality genome of Scylla paramamosain provides insights in environmental adaptation.</title>
        <authorList>
            <person name="Zhang L."/>
        </authorList>
    </citation>
    <scope>NUCLEOTIDE SEQUENCE [LARGE SCALE GENOMIC DNA]</scope>
    <source>
        <strain evidence="6">LZ_2023a</strain>
        <tissue evidence="6">Muscle</tissue>
    </source>
</reference>
<protein>
    <recommendedName>
        <fullName evidence="8">ATP synthase mitochondrial F1 complex assembly factor 1</fullName>
    </recommendedName>
</protein>
<evidence type="ECO:0000256" key="3">
    <source>
        <dbReference type="ARBA" id="ARBA00022946"/>
    </source>
</evidence>
<gene>
    <name evidence="6" type="ORF">O3P69_008511</name>
</gene>
<comment type="similarity">
    <text evidence="2">Belongs to the ATP11 family.</text>
</comment>
<dbReference type="Proteomes" id="UP001487740">
    <property type="component" value="Unassembled WGS sequence"/>
</dbReference>
<keyword evidence="5" id="KW-0732">Signal</keyword>
<dbReference type="GO" id="GO:0033615">
    <property type="term" value="P:mitochondrial proton-transporting ATP synthase complex assembly"/>
    <property type="evidence" value="ECO:0007669"/>
    <property type="project" value="TreeGrafter"/>
</dbReference>
<organism evidence="6 7">
    <name type="scientific">Scylla paramamosain</name>
    <name type="common">Mud crab</name>
    <dbReference type="NCBI Taxonomy" id="85552"/>
    <lineage>
        <taxon>Eukaryota</taxon>
        <taxon>Metazoa</taxon>
        <taxon>Ecdysozoa</taxon>
        <taxon>Arthropoda</taxon>
        <taxon>Crustacea</taxon>
        <taxon>Multicrustacea</taxon>
        <taxon>Malacostraca</taxon>
        <taxon>Eumalacostraca</taxon>
        <taxon>Eucarida</taxon>
        <taxon>Decapoda</taxon>
        <taxon>Pleocyemata</taxon>
        <taxon>Brachyura</taxon>
        <taxon>Eubrachyura</taxon>
        <taxon>Portunoidea</taxon>
        <taxon>Portunidae</taxon>
        <taxon>Portuninae</taxon>
        <taxon>Scylla</taxon>
    </lineage>
</organism>
<dbReference type="PANTHER" id="PTHR13126">
    <property type="entry name" value="CHAPERONE ATP11"/>
    <property type="match status" value="1"/>
</dbReference>
<dbReference type="AlphaFoldDB" id="A0AAW0SM80"/>
<dbReference type="PANTHER" id="PTHR13126:SF0">
    <property type="entry name" value="ATP SYNTHASE MITOCHONDRIAL F1 COMPLEX ASSEMBLY FACTOR 1"/>
    <property type="match status" value="1"/>
</dbReference>
<evidence type="ECO:0000313" key="6">
    <source>
        <dbReference type="EMBL" id="KAK8375812.1"/>
    </source>
</evidence>
<feature type="chain" id="PRO_5043642891" description="ATP synthase mitochondrial F1 complex assembly factor 1" evidence="5">
    <location>
        <begin position="28"/>
        <end position="305"/>
    </location>
</feature>
<evidence type="ECO:0008006" key="8">
    <source>
        <dbReference type="Google" id="ProtNLM"/>
    </source>
</evidence>
<evidence type="ECO:0000256" key="1">
    <source>
        <dbReference type="ARBA" id="ARBA00004173"/>
    </source>
</evidence>
<sequence>MLTSSPQSVSVRVVFVMLGVARRLCAAGQTAVTVMSKQPVSTSSYAMVKAIEELEKNPYFGKYAAKIAKFQKESPKEFLEKFGKNKEVKESEPGGHSFTKVAEKGKEVAPKSAYSFAPQKKLESILKTDLLQGKTNQEVAYIWTEHFRQKDAVCGIISVETYDKLHEVAMKYSCFVLPLPRDKGYEFIVLQFAGHEVHFTSLVNYQAYKENAPECLTLVHYPDLKEERGIVLMHGEYNKDILNAFEAQFLVNQLQLYYGSGDKERTALLEKFHQSPDQFKHMELVEHLEKLDLSVLSNKSEKEQQ</sequence>
<dbReference type="Pfam" id="PF06644">
    <property type="entry name" value="ATP11"/>
    <property type="match status" value="1"/>
</dbReference>
<evidence type="ECO:0000313" key="7">
    <source>
        <dbReference type="Proteomes" id="UP001487740"/>
    </source>
</evidence>
<accession>A0AAW0SM80</accession>
<name>A0AAW0SM80_SCYPA</name>
<keyword evidence="7" id="KW-1185">Reference proteome</keyword>
<keyword evidence="4" id="KW-0496">Mitochondrion</keyword>
<evidence type="ECO:0000256" key="4">
    <source>
        <dbReference type="ARBA" id="ARBA00023128"/>
    </source>
</evidence>
<keyword evidence="3" id="KW-0809">Transit peptide</keyword>
<dbReference type="GO" id="GO:0005739">
    <property type="term" value="C:mitochondrion"/>
    <property type="evidence" value="ECO:0007669"/>
    <property type="project" value="UniProtKB-SubCell"/>
</dbReference>
<evidence type="ECO:0000256" key="2">
    <source>
        <dbReference type="ARBA" id="ARBA00009116"/>
    </source>
</evidence>
<proteinExistence type="inferred from homology"/>
<comment type="caution">
    <text evidence="6">The sequence shown here is derived from an EMBL/GenBank/DDBJ whole genome shotgun (WGS) entry which is preliminary data.</text>
</comment>
<evidence type="ECO:0000256" key="5">
    <source>
        <dbReference type="SAM" id="SignalP"/>
    </source>
</evidence>
<dbReference type="EMBL" id="JARAKH010000049">
    <property type="protein sequence ID" value="KAK8375812.1"/>
    <property type="molecule type" value="Genomic_DNA"/>
</dbReference>
<comment type="subcellular location">
    <subcellularLocation>
        <location evidence="1">Mitochondrion</location>
    </subcellularLocation>
</comment>
<dbReference type="InterPro" id="IPR010591">
    <property type="entry name" value="ATP11"/>
</dbReference>
<feature type="signal peptide" evidence="5">
    <location>
        <begin position="1"/>
        <end position="27"/>
    </location>
</feature>